<name>A0A097R3K3_HAFAL</name>
<accession>A0A097R3K3</accession>
<dbReference type="EMBL" id="CP009706">
    <property type="protein sequence ID" value="AIU73294.1"/>
    <property type="molecule type" value="Genomic_DNA"/>
</dbReference>
<evidence type="ECO:0008006" key="3">
    <source>
        <dbReference type="Google" id="ProtNLM"/>
    </source>
</evidence>
<dbReference type="RefSeq" id="WP_025796695.1">
    <property type="nucleotide sequence ID" value="NZ_CP009706.1"/>
</dbReference>
<keyword evidence="2" id="KW-1185">Reference proteome</keyword>
<protein>
    <recommendedName>
        <fullName evidence="3">Phage protein</fullName>
    </recommendedName>
</protein>
<evidence type="ECO:0000313" key="1">
    <source>
        <dbReference type="EMBL" id="AIU73294.1"/>
    </source>
</evidence>
<dbReference type="KEGG" id="hav:AT03_13425"/>
<dbReference type="OrthoDB" id="7067070at2"/>
<dbReference type="PATRIC" id="fig|1453496.5.peg.2736"/>
<dbReference type="Proteomes" id="UP000029986">
    <property type="component" value="Chromosome"/>
</dbReference>
<dbReference type="eggNOG" id="ENOG502ZWR7">
    <property type="taxonomic scope" value="Bacteria"/>
</dbReference>
<dbReference type="AlphaFoldDB" id="A0A097R3K3"/>
<organism evidence="1 2">
    <name type="scientific">Hafnia alvei FB1</name>
    <dbReference type="NCBI Taxonomy" id="1453496"/>
    <lineage>
        <taxon>Bacteria</taxon>
        <taxon>Pseudomonadati</taxon>
        <taxon>Pseudomonadota</taxon>
        <taxon>Gammaproteobacteria</taxon>
        <taxon>Enterobacterales</taxon>
        <taxon>Hafniaceae</taxon>
        <taxon>Hafnia</taxon>
    </lineage>
</organism>
<gene>
    <name evidence="1" type="ORF">AT03_13425</name>
</gene>
<reference evidence="1 2" key="1">
    <citation type="journal article" date="2014" name="Gut Pathog.">
        <title>Gene clusters of Hafnia alvei strain FB1 important in survival and pathogenesis: a draft genome perspective.</title>
        <authorList>
            <person name="Tan J.Y."/>
            <person name="Yin W.F."/>
            <person name="Chan K.G."/>
        </authorList>
    </citation>
    <scope>NUCLEOTIDE SEQUENCE [LARGE SCALE GENOMIC DNA]</scope>
    <source>
        <strain evidence="1 2">FB1</strain>
    </source>
</reference>
<sequence length="117" mass="13465">MSGTKTMNDWLNEARAPRFEDRWYFNRRVICADGYSVSIQASDSAYCQPRSDFKDIAMYHSFELGFPSEKDEIIMDWCEEVQDPTGTVYAYVPRDVVEKLIEKHGGITALHESVDAD</sequence>
<dbReference type="HOGENOM" id="CLU_2081511_0_0_6"/>
<proteinExistence type="predicted"/>
<evidence type="ECO:0000313" key="2">
    <source>
        <dbReference type="Proteomes" id="UP000029986"/>
    </source>
</evidence>